<comment type="pathway">
    <text evidence="2">Protein modification; protein ubiquitination.</text>
</comment>
<dbReference type="GO" id="GO:0019005">
    <property type="term" value="C:SCF ubiquitin ligase complex"/>
    <property type="evidence" value="ECO:0007669"/>
    <property type="project" value="InterPro"/>
</dbReference>
<dbReference type="GO" id="GO:0005634">
    <property type="term" value="C:nucleus"/>
    <property type="evidence" value="ECO:0007669"/>
    <property type="project" value="UniProtKB-SubCell"/>
</dbReference>
<dbReference type="EMBL" id="EF083841">
    <property type="protein sequence ID" value="ABK23174.1"/>
    <property type="molecule type" value="mRNA"/>
</dbReference>
<dbReference type="Pfam" id="PF12937">
    <property type="entry name" value="F-box-like"/>
    <property type="match status" value="1"/>
</dbReference>
<keyword evidence="3" id="KW-0833">Ubl conjugation pathway</keyword>
<protein>
    <recommendedName>
        <fullName evidence="6">F-box protein GID2</fullName>
    </recommendedName>
</protein>
<evidence type="ECO:0000256" key="5">
    <source>
        <dbReference type="ARBA" id="ARBA00023242"/>
    </source>
</evidence>
<evidence type="ECO:0000256" key="2">
    <source>
        <dbReference type="ARBA" id="ARBA00004906"/>
    </source>
</evidence>
<evidence type="ECO:0000256" key="1">
    <source>
        <dbReference type="ARBA" id="ARBA00004123"/>
    </source>
</evidence>
<dbReference type="OMA" id="ICTKHWA"/>
<dbReference type="CDD" id="cd22151">
    <property type="entry name" value="F-box_AtGID2-like"/>
    <property type="match status" value="1"/>
</dbReference>
<keyword evidence="5" id="KW-0539">Nucleus</keyword>
<evidence type="ECO:0000256" key="6">
    <source>
        <dbReference type="ARBA" id="ARBA00069742"/>
    </source>
</evidence>
<proteinExistence type="evidence at transcript level"/>
<dbReference type="PANTHER" id="PTHR47750">
    <property type="entry name" value="F-BOX PROTEIN SNE"/>
    <property type="match status" value="1"/>
</dbReference>
<dbReference type="PANTHER" id="PTHR47750:SF1">
    <property type="entry name" value="F-BOX PROTEIN SNE"/>
    <property type="match status" value="1"/>
</dbReference>
<dbReference type="InterPro" id="IPR044184">
    <property type="entry name" value="SNE/GID2"/>
</dbReference>
<reference evidence="8" key="1">
    <citation type="journal article" date="2008" name="BMC Genomics">
        <title>A conifer genomics resource of 200,000 spruce (Picea spp.) ESTs and 6,464 high-quality, sequence-finished full-length cDNAs for Sitka spruce (Picea sitchensis).</title>
        <authorList>
            <person name="Ralph S.G."/>
            <person name="Chun H.J."/>
            <person name="Kolosova N."/>
            <person name="Cooper D."/>
            <person name="Oddy C."/>
            <person name="Ritland C.E."/>
            <person name="Kirkpatrick R."/>
            <person name="Moore R."/>
            <person name="Barber S."/>
            <person name="Holt R.A."/>
            <person name="Jones S.J."/>
            <person name="Marra M.A."/>
            <person name="Douglas C.J."/>
            <person name="Ritland K."/>
            <person name="Bohlmann J."/>
        </authorList>
    </citation>
    <scope>NUCLEOTIDE SEQUENCE</scope>
    <source>
        <tissue evidence="8">Green portion of the leader tissue</tissue>
    </source>
</reference>
<dbReference type="InterPro" id="IPR036047">
    <property type="entry name" value="F-box-like_dom_sf"/>
</dbReference>
<comment type="subcellular location">
    <subcellularLocation>
        <location evidence="1">Nucleus</location>
    </subcellularLocation>
</comment>
<dbReference type="SMART" id="SM00256">
    <property type="entry name" value="FBOX"/>
    <property type="match status" value="1"/>
</dbReference>
<dbReference type="SUPFAM" id="SSF81383">
    <property type="entry name" value="F-box domain"/>
    <property type="match status" value="1"/>
</dbReference>
<feature type="domain" description="F-box" evidence="7">
    <location>
        <begin position="56"/>
        <end position="96"/>
    </location>
</feature>
<evidence type="ECO:0000256" key="4">
    <source>
        <dbReference type="ARBA" id="ARBA00022941"/>
    </source>
</evidence>
<name>A9NRB3_PICSI</name>
<evidence type="ECO:0000256" key="3">
    <source>
        <dbReference type="ARBA" id="ARBA00022786"/>
    </source>
</evidence>
<evidence type="ECO:0000313" key="8">
    <source>
        <dbReference type="EMBL" id="ABK23174.1"/>
    </source>
</evidence>
<dbReference type="FunFam" id="1.20.1280.50:FF:000067">
    <property type="entry name" value="F-box protein GID2"/>
    <property type="match status" value="1"/>
</dbReference>
<dbReference type="GO" id="GO:0009937">
    <property type="term" value="P:regulation of gibberellic acid mediated signaling pathway"/>
    <property type="evidence" value="ECO:0007669"/>
    <property type="project" value="InterPro"/>
</dbReference>
<dbReference type="InterPro" id="IPR001810">
    <property type="entry name" value="F-box_dom"/>
</dbReference>
<dbReference type="Gene3D" id="1.20.1280.50">
    <property type="match status" value="1"/>
</dbReference>
<keyword evidence="4" id="KW-0939">Gibberellin signaling pathway</keyword>
<accession>A9NRB3</accession>
<sequence length="219" mass="24258">MGVAIRIPKKHRINSGDKPNRDLLSVPKMCSKRMQSGDTCSANQRPSCPQKNQFCLDGDLLSEVLKYVDGRSLARASCVNRLWHKAAQDEKLWENICLRHWANIGCGHHQLRAVVLALGGFRRLYAICIWPLLNPSSSSSSSSAFNSQTFLPSISSQGPSRKPAKTQCWGKDEFHLSLSLFSIHCYEKISSAPLGNLSTTPVKASKHPIFENPNPSLSN</sequence>
<dbReference type="GO" id="GO:0009740">
    <property type="term" value="P:gibberellic acid mediated signaling pathway"/>
    <property type="evidence" value="ECO:0007669"/>
    <property type="project" value="UniProtKB-KW"/>
</dbReference>
<dbReference type="AlphaFoldDB" id="A9NRB3"/>
<organism evidence="8">
    <name type="scientific">Picea sitchensis</name>
    <name type="common">Sitka spruce</name>
    <name type="synonym">Pinus sitchensis</name>
    <dbReference type="NCBI Taxonomy" id="3332"/>
    <lineage>
        <taxon>Eukaryota</taxon>
        <taxon>Viridiplantae</taxon>
        <taxon>Streptophyta</taxon>
        <taxon>Embryophyta</taxon>
        <taxon>Tracheophyta</taxon>
        <taxon>Spermatophyta</taxon>
        <taxon>Pinopsida</taxon>
        <taxon>Pinidae</taxon>
        <taxon>Conifers I</taxon>
        <taxon>Pinales</taxon>
        <taxon>Pinaceae</taxon>
        <taxon>Picea</taxon>
    </lineage>
</organism>
<evidence type="ECO:0000259" key="7">
    <source>
        <dbReference type="SMART" id="SM00256"/>
    </source>
</evidence>